<dbReference type="GO" id="GO:0042058">
    <property type="term" value="P:regulation of epidermal growth factor receptor signaling pathway"/>
    <property type="evidence" value="ECO:0007669"/>
    <property type="project" value="TreeGrafter"/>
</dbReference>
<comment type="subcellular location">
    <subcellularLocation>
        <location evidence="1">Endoplasmic reticulum membrane</location>
        <topology evidence="1">Multi-pass membrane protein</topology>
    </subcellularLocation>
</comment>
<dbReference type="SUPFAM" id="SSF144091">
    <property type="entry name" value="Rhomboid-like"/>
    <property type="match status" value="1"/>
</dbReference>
<dbReference type="PANTHER" id="PTHR45965:SF3">
    <property type="entry name" value="INACTIVE RHOMBOID PROTEIN 1"/>
    <property type="match status" value="1"/>
</dbReference>
<dbReference type="InterPro" id="IPR051512">
    <property type="entry name" value="Inactive_Rhomboid"/>
</dbReference>
<keyword evidence="6 8" id="KW-0472">Membrane</keyword>
<dbReference type="GO" id="GO:0005789">
    <property type="term" value="C:endoplasmic reticulum membrane"/>
    <property type="evidence" value="ECO:0007669"/>
    <property type="project" value="UniProtKB-SubCell"/>
</dbReference>
<evidence type="ECO:0000256" key="1">
    <source>
        <dbReference type="ARBA" id="ARBA00004477"/>
    </source>
</evidence>
<comment type="similarity">
    <text evidence="2">Belongs to the peptidase S54 family.</text>
</comment>
<keyword evidence="4" id="KW-0256">Endoplasmic reticulum</keyword>
<evidence type="ECO:0000313" key="11">
    <source>
        <dbReference type="Proteomes" id="UP001208570"/>
    </source>
</evidence>
<evidence type="ECO:0000259" key="9">
    <source>
        <dbReference type="Pfam" id="PF01694"/>
    </source>
</evidence>
<comment type="caution">
    <text evidence="10">The sequence shown here is derived from an EMBL/GenBank/DDBJ whole genome shotgun (WGS) entry which is preliminary data.</text>
</comment>
<dbReference type="GO" id="GO:0050708">
    <property type="term" value="P:regulation of protein secretion"/>
    <property type="evidence" value="ECO:0007669"/>
    <property type="project" value="TreeGrafter"/>
</dbReference>
<dbReference type="AlphaFoldDB" id="A0AAD9J248"/>
<sequence>MTKRLQREKPRKKCTQQSAFTQLYKEFKHAIGKDEKRSVRKPLMRSRSYTPRTLCLYEAEVQKRGAVAEDIIEEEEFFDIAIGSSSYSRPLVVIPRLPKQPRVREEQKPAEGQTVSGLPPKHNKIRKQQVSPQYSKTPYASLGKDTSWKFSSRKRERLALDTTDSGEQSTKKPKAARSWDKDGDDIPDFLEKLWDNSERESVGLGCLERIFGGGKGSVNDEKRNKRPFFTYWVTLIQLIIFLVVIATYGIAPIGFATKQVEGEVLLRSLVTQLVTKEVKENLWIGPTQEDLIHLGAKYSPCMRVDNNVQDVIAIDNQAENSTACCVYNDGSGCVQVDEDDCPAVLSTWYRWNKADSKYNNPGNGSRSSGSVCGQDPRFCSDIEPLLPSNWPDDITTWPVCKNVPNITGDYKHMTCDIVGRPCCYGIQGECMITTREHCDFENGFFHEEATLCSQVKCIAEVCGMLPFMNKGEPDQFYRFLTSLFLHSGVLTIIITLILQLILMRDLEKMIGWLPMFFIYLGGGMVGGLASVIFIPYYVETGPSGSQMAVLGALFVEVMRWNTDEVKDKPGQAIGKIIAVAIFLFVVGLFLVDVNNWSNFFGLFYGVCVMLTFRPIKELRGVPASKACWVSTIVVCAVLSIGIIVILVVLFYVIPVTECDACLYFNCIPVTPTYCDGLTVSIHRNTSIAS</sequence>
<gene>
    <name evidence="10" type="ORF">LSH36_775g00038</name>
</gene>
<evidence type="ECO:0000256" key="5">
    <source>
        <dbReference type="ARBA" id="ARBA00022989"/>
    </source>
</evidence>
<dbReference type="Gene3D" id="1.20.1540.10">
    <property type="entry name" value="Rhomboid-like"/>
    <property type="match status" value="1"/>
</dbReference>
<feature type="transmembrane region" description="Helical" evidence="8">
    <location>
        <begin position="229"/>
        <end position="251"/>
    </location>
</feature>
<dbReference type="Proteomes" id="UP001208570">
    <property type="component" value="Unassembled WGS sequence"/>
</dbReference>
<name>A0AAD9J248_9ANNE</name>
<keyword evidence="3 8" id="KW-0812">Transmembrane</keyword>
<dbReference type="EMBL" id="JAODUP010000775">
    <property type="protein sequence ID" value="KAK2144245.1"/>
    <property type="molecule type" value="Genomic_DNA"/>
</dbReference>
<reference evidence="10" key="1">
    <citation type="journal article" date="2023" name="Mol. Biol. Evol.">
        <title>Third-Generation Sequencing Reveals the Adaptive Role of the Epigenome in Three Deep-Sea Polychaetes.</title>
        <authorList>
            <person name="Perez M."/>
            <person name="Aroh O."/>
            <person name="Sun Y."/>
            <person name="Lan Y."/>
            <person name="Juniper S.K."/>
            <person name="Young C.R."/>
            <person name="Angers B."/>
            <person name="Qian P.Y."/>
        </authorList>
    </citation>
    <scope>NUCLEOTIDE SEQUENCE</scope>
    <source>
        <strain evidence="10">P08H-3</strain>
    </source>
</reference>
<evidence type="ECO:0000256" key="6">
    <source>
        <dbReference type="ARBA" id="ARBA00023136"/>
    </source>
</evidence>
<evidence type="ECO:0000313" key="10">
    <source>
        <dbReference type="EMBL" id="KAK2144245.1"/>
    </source>
</evidence>
<feature type="transmembrane region" description="Helical" evidence="8">
    <location>
        <begin position="483"/>
        <end position="503"/>
    </location>
</feature>
<organism evidence="10 11">
    <name type="scientific">Paralvinella palmiformis</name>
    <dbReference type="NCBI Taxonomy" id="53620"/>
    <lineage>
        <taxon>Eukaryota</taxon>
        <taxon>Metazoa</taxon>
        <taxon>Spiralia</taxon>
        <taxon>Lophotrochozoa</taxon>
        <taxon>Annelida</taxon>
        <taxon>Polychaeta</taxon>
        <taxon>Sedentaria</taxon>
        <taxon>Canalipalpata</taxon>
        <taxon>Terebellida</taxon>
        <taxon>Terebelliformia</taxon>
        <taxon>Alvinellidae</taxon>
        <taxon>Paralvinella</taxon>
    </lineage>
</organism>
<feature type="domain" description="Peptidase S54 rhomboid" evidence="9">
    <location>
        <begin position="474"/>
        <end position="612"/>
    </location>
</feature>
<evidence type="ECO:0000256" key="2">
    <source>
        <dbReference type="ARBA" id="ARBA00009045"/>
    </source>
</evidence>
<keyword evidence="5 8" id="KW-1133">Transmembrane helix</keyword>
<keyword evidence="11" id="KW-1185">Reference proteome</keyword>
<feature type="transmembrane region" description="Helical" evidence="8">
    <location>
        <begin position="572"/>
        <end position="590"/>
    </location>
</feature>
<evidence type="ECO:0000256" key="4">
    <source>
        <dbReference type="ARBA" id="ARBA00022824"/>
    </source>
</evidence>
<protein>
    <recommendedName>
        <fullName evidence="9">Peptidase S54 rhomboid domain-containing protein</fullName>
    </recommendedName>
</protein>
<feature type="transmembrane region" description="Helical" evidence="8">
    <location>
        <begin position="596"/>
        <end position="615"/>
    </location>
</feature>
<dbReference type="InterPro" id="IPR035952">
    <property type="entry name" value="Rhomboid-like_sf"/>
</dbReference>
<evidence type="ECO:0000256" key="8">
    <source>
        <dbReference type="SAM" id="Phobius"/>
    </source>
</evidence>
<proteinExistence type="inferred from homology"/>
<evidence type="ECO:0000256" key="7">
    <source>
        <dbReference type="SAM" id="MobiDB-lite"/>
    </source>
</evidence>
<feature type="region of interest" description="Disordered" evidence="7">
    <location>
        <begin position="159"/>
        <end position="183"/>
    </location>
</feature>
<dbReference type="PANTHER" id="PTHR45965">
    <property type="entry name" value="INACTIVE RHOMBOID PROTEIN"/>
    <property type="match status" value="1"/>
</dbReference>
<feature type="compositionally biased region" description="Polar residues" evidence="7">
    <location>
        <begin position="128"/>
        <end position="138"/>
    </location>
</feature>
<dbReference type="Pfam" id="PF01694">
    <property type="entry name" value="Rhomboid"/>
    <property type="match status" value="1"/>
</dbReference>
<feature type="transmembrane region" description="Helical" evidence="8">
    <location>
        <begin position="515"/>
        <end position="538"/>
    </location>
</feature>
<feature type="transmembrane region" description="Helical" evidence="8">
    <location>
        <begin position="627"/>
        <end position="653"/>
    </location>
</feature>
<dbReference type="InterPro" id="IPR022764">
    <property type="entry name" value="Peptidase_S54_rhomboid_dom"/>
</dbReference>
<feature type="region of interest" description="Disordered" evidence="7">
    <location>
        <begin position="100"/>
        <end position="139"/>
    </location>
</feature>
<dbReference type="GO" id="GO:0004252">
    <property type="term" value="F:serine-type endopeptidase activity"/>
    <property type="evidence" value="ECO:0007669"/>
    <property type="project" value="InterPro"/>
</dbReference>
<accession>A0AAD9J248</accession>
<evidence type="ECO:0000256" key="3">
    <source>
        <dbReference type="ARBA" id="ARBA00022692"/>
    </source>
</evidence>